<evidence type="ECO:0000313" key="6">
    <source>
        <dbReference type="Proteomes" id="UP000078541"/>
    </source>
</evidence>
<dbReference type="Proteomes" id="UP000078541">
    <property type="component" value="Unassembled WGS sequence"/>
</dbReference>
<evidence type="ECO:0000259" key="4">
    <source>
        <dbReference type="SMART" id="SM01017"/>
    </source>
</evidence>
<dbReference type="Gene3D" id="2.60.40.640">
    <property type="match status" value="2"/>
</dbReference>
<keyword evidence="2" id="KW-0716">Sensory transduction</keyword>
<dbReference type="STRING" id="34720.A0A195EY66"/>
<feature type="compositionally biased region" description="Basic and acidic residues" evidence="3">
    <location>
        <begin position="407"/>
        <end position="429"/>
    </location>
</feature>
<dbReference type="GO" id="GO:0005737">
    <property type="term" value="C:cytoplasm"/>
    <property type="evidence" value="ECO:0007669"/>
    <property type="project" value="TreeGrafter"/>
</dbReference>
<dbReference type="InterPro" id="IPR011021">
    <property type="entry name" value="Arrestin-like_N"/>
</dbReference>
<dbReference type="EMBL" id="KQ981914">
    <property type="protein sequence ID" value="KYN33091.1"/>
    <property type="molecule type" value="Genomic_DNA"/>
</dbReference>
<dbReference type="SUPFAM" id="SSF81296">
    <property type="entry name" value="E set domains"/>
    <property type="match status" value="2"/>
</dbReference>
<dbReference type="PANTHER" id="PTHR11188">
    <property type="entry name" value="ARRESTIN DOMAIN CONTAINING PROTEIN"/>
    <property type="match status" value="1"/>
</dbReference>
<evidence type="ECO:0000256" key="1">
    <source>
        <dbReference type="ARBA" id="ARBA00005298"/>
    </source>
</evidence>
<dbReference type="GO" id="GO:0015031">
    <property type="term" value="P:protein transport"/>
    <property type="evidence" value="ECO:0007669"/>
    <property type="project" value="TreeGrafter"/>
</dbReference>
<evidence type="ECO:0000313" key="5">
    <source>
        <dbReference type="EMBL" id="KYN33091.1"/>
    </source>
</evidence>
<proteinExistence type="inferred from homology"/>
<feature type="compositionally biased region" description="Basic and acidic residues" evidence="3">
    <location>
        <begin position="498"/>
        <end position="529"/>
    </location>
</feature>
<sequence>MPSLRTFRIEFDRPGATYAPGEVVTGDVIVDLAREKTIRALKLSVKGEANVSWERKRSTKDSQGRNRTQIDHFRASEQYFNLTYYLLGNTAGNGEVRMPAGFHRYSFNFSLPYNIPCSFEHTNGHIRYTMKAVIDRPWRFDHESKIAFTVVSSYDLNAHSHQCIGADDEVSENFCCFCCFNVGSMKLRIRIPTTGFVPGQSIETMVNLNNTSSVNVTKICVKLERVDKAILKAEQRMGPFGEQADIPSRLQIPPIPPSHLEYCSIIDQKYSLRITIHVSGTHCSITKVYPILIGTIPLHSTISSASYTQTVQQPSAPVMQYDYDPPPPMPTSPDYIPPNMPYPQAIDFASPNQPSTSTNPWDIPPPSYEECMQRADSIKDEDESNYVHGANEPFAPRYPVFNFTTPRKNENSRNNKIEKGKKEEREGEREERFIPITCYRQTSPKFIWKPYTLIQSQVPFDFIAWNSSKHSYERRVLFGWTILTIEKRRPKCHRKQKGKCEKRMEIGGKRERERERGRERERERERGRETVSPSERGPFARGGKARSGTSGGKRAAASAAASAAAAAAAAVHGHCHAIRDDIVFRRHRRRLASLGYQAAPIVKTKSVRIFRFLLLLSRFFPPPRSIAVYRVHLRGEIVFPPPSHPPTLPFTHPSFAFSFHLLRRPLYLSLSSECSMRTHVRRRSR</sequence>
<dbReference type="PANTHER" id="PTHR11188:SF176">
    <property type="entry name" value="ARRESTIN DOMAIN-CONTAINING PROTEIN 1"/>
    <property type="match status" value="1"/>
</dbReference>
<dbReference type="InterPro" id="IPR050357">
    <property type="entry name" value="Arrestin_domain-protein"/>
</dbReference>
<dbReference type="InterPro" id="IPR011022">
    <property type="entry name" value="Arrestin_C-like"/>
</dbReference>
<dbReference type="InterPro" id="IPR014756">
    <property type="entry name" value="Ig_E-set"/>
</dbReference>
<dbReference type="Pfam" id="PF00339">
    <property type="entry name" value="Arrestin_N"/>
    <property type="match status" value="1"/>
</dbReference>
<dbReference type="InterPro" id="IPR014752">
    <property type="entry name" value="Arrestin-like_C"/>
</dbReference>
<name>A0A195EY66_9HYME</name>
<evidence type="ECO:0000256" key="2">
    <source>
        <dbReference type="ARBA" id="ARBA00022606"/>
    </source>
</evidence>
<dbReference type="SMART" id="SM01017">
    <property type="entry name" value="Arrestin_C"/>
    <property type="match status" value="1"/>
</dbReference>
<evidence type="ECO:0000256" key="3">
    <source>
        <dbReference type="SAM" id="MobiDB-lite"/>
    </source>
</evidence>
<reference evidence="5 6" key="1">
    <citation type="submission" date="2016-03" db="EMBL/GenBank/DDBJ databases">
        <title>Trachymyrmex septentrionalis WGS genome.</title>
        <authorList>
            <person name="Nygaard S."/>
            <person name="Hu H."/>
            <person name="Boomsma J."/>
            <person name="Zhang G."/>
        </authorList>
    </citation>
    <scope>NUCLEOTIDE SEQUENCE [LARGE SCALE GENOMIC DNA]</scope>
    <source>
        <strain evidence="5">Tsep2-gDNA-1</strain>
        <tissue evidence="5">Whole body</tissue>
    </source>
</reference>
<comment type="similarity">
    <text evidence="1">Belongs to the arrestin family.</text>
</comment>
<keyword evidence="6" id="KW-1185">Reference proteome</keyword>
<gene>
    <name evidence="5" type="ORF">ALC56_12567</name>
</gene>
<feature type="domain" description="Arrestin C-terminal-like" evidence="4">
    <location>
        <begin position="181"/>
        <end position="298"/>
    </location>
</feature>
<feature type="region of interest" description="Disordered" evidence="3">
    <location>
        <begin position="398"/>
        <end position="429"/>
    </location>
</feature>
<dbReference type="AlphaFoldDB" id="A0A195EY66"/>
<feature type="region of interest" description="Disordered" evidence="3">
    <location>
        <begin position="491"/>
        <end position="553"/>
    </location>
</feature>
<protein>
    <submittedName>
        <fullName evidence="5">Arrestin domain-containing protein 3</fullName>
    </submittedName>
</protein>
<accession>A0A195EY66</accession>
<organism evidence="5 6">
    <name type="scientific">Trachymyrmex septentrionalis</name>
    <dbReference type="NCBI Taxonomy" id="34720"/>
    <lineage>
        <taxon>Eukaryota</taxon>
        <taxon>Metazoa</taxon>
        <taxon>Ecdysozoa</taxon>
        <taxon>Arthropoda</taxon>
        <taxon>Hexapoda</taxon>
        <taxon>Insecta</taxon>
        <taxon>Pterygota</taxon>
        <taxon>Neoptera</taxon>
        <taxon>Endopterygota</taxon>
        <taxon>Hymenoptera</taxon>
        <taxon>Apocrita</taxon>
        <taxon>Aculeata</taxon>
        <taxon>Formicoidea</taxon>
        <taxon>Formicidae</taxon>
        <taxon>Myrmicinae</taxon>
        <taxon>Trachymyrmex</taxon>
    </lineage>
</organism>
<dbReference type="Pfam" id="PF02752">
    <property type="entry name" value="Arrestin_C"/>
    <property type="match status" value="1"/>
</dbReference>